<protein>
    <submittedName>
        <fullName evidence="6">Transposase</fullName>
    </submittedName>
</protein>
<dbReference type="PANTHER" id="PTHR23022:SF134">
    <property type="entry name" value="TRANSPOSABLE ELEMENT TC1 TRANSPOSASE"/>
    <property type="match status" value="1"/>
</dbReference>
<dbReference type="InterPro" id="IPR009057">
    <property type="entry name" value="Homeodomain-like_sf"/>
</dbReference>
<accession>A0A914W2S4</accession>
<organism evidence="5 6">
    <name type="scientific">Plectus sambesii</name>
    <dbReference type="NCBI Taxonomy" id="2011161"/>
    <lineage>
        <taxon>Eukaryota</taxon>
        <taxon>Metazoa</taxon>
        <taxon>Ecdysozoa</taxon>
        <taxon>Nematoda</taxon>
        <taxon>Chromadorea</taxon>
        <taxon>Plectida</taxon>
        <taxon>Plectina</taxon>
        <taxon>Plectoidea</taxon>
        <taxon>Plectidae</taxon>
        <taxon>Plectus</taxon>
    </lineage>
</organism>
<dbReference type="InterPro" id="IPR038717">
    <property type="entry name" value="Tc1-like_DDE_dom"/>
</dbReference>
<evidence type="ECO:0000259" key="3">
    <source>
        <dbReference type="Pfam" id="PF01498"/>
    </source>
</evidence>
<dbReference type="InterPro" id="IPR036397">
    <property type="entry name" value="RNaseH_sf"/>
</dbReference>
<dbReference type="GO" id="GO:0006313">
    <property type="term" value="P:DNA transposition"/>
    <property type="evidence" value="ECO:0007669"/>
    <property type="project" value="InterPro"/>
</dbReference>
<dbReference type="Pfam" id="PF13358">
    <property type="entry name" value="DDE_3"/>
    <property type="match status" value="1"/>
</dbReference>
<dbReference type="AlphaFoldDB" id="A0A914W2S4"/>
<dbReference type="Gene3D" id="3.30.420.10">
    <property type="entry name" value="Ribonuclease H-like superfamily/Ribonuclease H"/>
    <property type="match status" value="1"/>
</dbReference>
<evidence type="ECO:0000259" key="4">
    <source>
        <dbReference type="Pfam" id="PF13358"/>
    </source>
</evidence>
<reference evidence="6" key="1">
    <citation type="submission" date="2022-11" db="UniProtKB">
        <authorList>
            <consortium name="WormBaseParasite"/>
        </authorList>
    </citation>
    <scope>IDENTIFICATION</scope>
</reference>
<dbReference type="GO" id="GO:0005634">
    <property type="term" value="C:nucleus"/>
    <property type="evidence" value="ECO:0007669"/>
    <property type="project" value="UniProtKB-SubCell"/>
</dbReference>
<feature type="region of interest" description="Disordered" evidence="2">
    <location>
        <begin position="50"/>
        <end position="84"/>
    </location>
</feature>
<dbReference type="InterPro" id="IPR052338">
    <property type="entry name" value="Transposase_5"/>
</dbReference>
<feature type="domain" description="Tc1-like transposase DDE" evidence="4">
    <location>
        <begin position="149"/>
        <end position="300"/>
    </location>
</feature>
<dbReference type="PANTHER" id="PTHR23022">
    <property type="entry name" value="TRANSPOSABLE ELEMENT-RELATED"/>
    <property type="match status" value="1"/>
</dbReference>
<name>A0A914W2S4_9BILA</name>
<sequence length="340" mass="39393">MGKDRSVSPTTRARIAQLREQNLTFAKISSTVNASLTACKQAWKLYQQTGQFADRPRSGRPRKSDERLDRRIKRKSENDRKKTATDISKDIAVSDGIQLSRHTISRRLRQFGLYGRISKKKPFVSLKNRKRRLAFARAHIDWTPEQWSRVLFSDEKKFNRIGSDGRIYVRRRIGEIYAPQCLRPTVKGGGGSVMTWGCFSASGPGPIHRIVGKMDAQMYEGIMENVMMPYADDNLPLNWTFQQDNDPKHTARRLQRWFARNHIRLLDWPSQSPDLNPIENLWADVQKCVQARKARNLNELLQIIQESWAALAPDRCKQLVNSMSNRCREVIKSFGYPTRY</sequence>
<dbReference type="GO" id="GO:0015074">
    <property type="term" value="P:DNA integration"/>
    <property type="evidence" value="ECO:0007669"/>
    <property type="project" value="InterPro"/>
</dbReference>
<dbReference type="WBParaSite" id="PSAMB.scaffold2921size20558.g19631.t1">
    <property type="protein sequence ID" value="PSAMB.scaffold2921size20558.g19631.t1"/>
    <property type="gene ID" value="PSAMB.scaffold2921size20558.g19631"/>
</dbReference>
<evidence type="ECO:0000256" key="1">
    <source>
        <dbReference type="ARBA" id="ARBA00004123"/>
    </source>
</evidence>
<evidence type="ECO:0000313" key="5">
    <source>
        <dbReference type="Proteomes" id="UP000887566"/>
    </source>
</evidence>
<comment type="subcellular location">
    <subcellularLocation>
        <location evidence="1">Nucleus</location>
    </subcellularLocation>
</comment>
<feature type="compositionally biased region" description="Basic and acidic residues" evidence="2">
    <location>
        <begin position="54"/>
        <end position="84"/>
    </location>
</feature>
<keyword evidence="5" id="KW-1185">Reference proteome</keyword>
<evidence type="ECO:0000313" key="6">
    <source>
        <dbReference type="WBParaSite" id="PSAMB.scaffold2921size20558.g19631.t1"/>
    </source>
</evidence>
<dbReference type="Proteomes" id="UP000887566">
    <property type="component" value="Unplaced"/>
</dbReference>
<dbReference type="GO" id="GO:0003677">
    <property type="term" value="F:DNA binding"/>
    <property type="evidence" value="ECO:0007669"/>
    <property type="project" value="InterPro"/>
</dbReference>
<feature type="domain" description="Transposase Tc1-like" evidence="3">
    <location>
        <begin position="69"/>
        <end position="141"/>
    </location>
</feature>
<proteinExistence type="predicted"/>
<dbReference type="Pfam" id="PF01498">
    <property type="entry name" value="HTH_Tnp_Tc3_2"/>
    <property type="match status" value="1"/>
</dbReference>
<evidence type="ECO:0000256" key="2">
    <source>
        <dbReference type="SAM" id="MobiDB-lite"/>
    </source>
</evidence>
<dbReference type="SUPFAM" id="SSF46689">
    <property type="entry name" value="Homeodomain-like"/>
    <property type="match status" value="1"/>
</dbReference>
<dbReference type="InterPro" id="IPR002492">
    <property type="entry name" value="Transposase_Tc1-like"/>
</dbReference>